<feature type="transmembrane region" description="Helical" evidence="1">
    <location>
        <begin position="37"/>
        <end position="56"/>
    </location>
</feature>
<keyword evidence="3" id="KW-1185">Reference proteome</keyword>
<feature type="transmembrane region" description="Helical" evidence="1">
    <location>
        <begin position="106"/>
        <end position="129"/>
    </location>
</feature>
<keyword evidence="1" id="KW-1133">Transmembrane helix</keyword>
<dbReference type="OrthoDB" id="8702870at2"/>
<name>A0A4R5W5L4_9BURK</name>
<evidence type="ECO:0000313" key="2">
    <source>
        <dbReference type="EMBL" id="TDK67217.1"/>
    </source>
</evidence>
<dbReference type="AlphaFoldDB" id="A0A4R5W5L4"/>
<reference evidence="2 3" key="1">
    <citation type="submission" date="2019-03" db="EMBL/GenBank/DDBJ databases">
        <title>Sapientia aquatica gen. nov., sp. nov., isolated from a crater lake.</title>
        <authorList>
            <person name="Felfoldi T."/>
            <person name="Szabo A."/>
            <person name="Toth E."/>
            <person name="Schumann P."/>
            <person name="Keki Z."/>
            <person name="Marialigeti K."/>
            <person name="Mathe I."/>
        </authorList>
    </citation>
    <scope>NUCLEOTIDE SEQUENCE [LARGE SCALE GENOMIC DNA]</scope>
    <source>
        <strain evidence="2 3">SA-152</strain>
    </source>
</reference>
<keyword evidence="1" id="KW-0812">Transmembrane</keyword>
<accession>A0A4R5W5L4</accession>
<gene>
    <name evidence="2" type="ORF">E2I14_05490</name>
</gene>
<keyword evidence="1" id="KW-0472">Membrane</keyword>
<evidence type="ECO:0008006" key="4">
    <source>
        <dbReference type="Google" id="ProtNLM"/>
    </source>
</evidence>
<feature type="transmembrane region" description="Helical" evidence="1">
    <location>
        <begin position="12"/>
        <end position="31"/>
    </location>
</feature>
<feature type="transmembrane region" description="Helical" evidence="1">
    <location>
        <begin position="63"/>
        <end position="86"/>
    </location>
</feature>
<dbReference type="Proteomes" id="UP000294829">
    <property type="component" value="Unassembled WGS sequence"/>
</dbReference>
<comment type="caution">
    <text evidence="2">The sequence shown here is derived from an EMBL/GenBank/DDBJ whole genome shotgun (WGS) entry which is preliminary data.</text>
</comment>
<dbReference type="EMBL" id="SMYL01000002">
    <property type="protein sequence ID" value="TDK67217.1"/>
    <property type="molecule type" value="Genomic_DNA"/>
</dbReference>
<sequence length="142" mass="15201">MTSTPTSFKNKSIAALLASLGGSLGLYRFYLGGSRDKWAWLHLASLPASIIFYLLSHGQVQPFFTAMPLILSGLIGFLACLIIGTMSDEKWDAIFNANSTTKSDTGWPIALILVLTLGISAGSMIAVIARSFDLFFTGGLYG</sequence>
<proteinExistence type="predicted"/>
<organism evidence="2 3">
    <name type="scientific">Sapientia aquatica</name>
    <dbReference type="NCBI Taxonomy" id="1549640"/>
    <lineage>
        <taxon>Bacteria</taxon>
        <taxon>Pseudomonadati</taxon>
        <taxon>Pseudomonadota</taxon>
        <taxon>Betaproteobacteria</taxon>
        <taxon>Burkholderiales</taxon>
        <taxon>Oxalobacteraceae</taxon>
        <taxon>Sapientia</taxon>
    </lineage>
</organism>
<evidence type="ECO:0000256" key="1">
    <source>
        <dbReference type="SAM" id="Phobius"/>
    </source>
</evidence>
<evidence type="ECO:0000313" key="3">
    <source>
        <dbReference type="Proteomes" id="UP000294829"/>
    </source>
</evidence>
<protein>
    <recommendedName>
        <fullName evidence="4">TM2 domain-containing protein</fullName>
    </recommendedName>
</protein>
<dbReference type="RefSeq" id="WP_133326250.1">
    <property type="nucleotide sequence ID" value="NZ_SMYL01000002.1"/>
</dbReference>